<gene>
    <name evidence="1" type="ORF">K3G42_005116</name>
</gene>
<accession>A0ACB8E6H8</accession>
<evidence type="ECO:0000313" key="1">
    <source>
        <dbReference type="EMBL" id="KAH7988042.1"/>
    </source>
</evidence>
<keyword evidence="2" id="KW-1185">Reference proteome</keyword>
<dbReference type="EMBL" id="CM037623">
    <property type="protein sequence ID" value="KAH7988042.1"/>
    <property type="molecule type" value="Genomic_DNA"/>
</dbReference>
<proteinExistence type="predicted"/>
<comment type="caution">
    <text evidence="1">The sequence shown here is derived from an EMBL/GenBank/DDBJ whole genome shotgun (WGS) entry which is preliminary data.</text>
</comment>
<reference evidence="1" key="1">
    <citation type="submission" date="2021-08" db="EMBL/GenBank/DDBJ databases">
        <title>The first chromosome-level gecko genome reveals the dynamic sex chromosomes of Neotropical dwarf geckos (Sphaerodactylidae: Sphaerodactylus).</title>
        <authorList>
            <person name="Pinto B.J."/>
            <person name="Keating S.E."/>
            <person name="Gamble T."/>
        </authorList>
    </citation>
    <scope>NUCLEOTIDE SEQUENCE</scope>
    <source>
        <strain evidence="1">TG3544</strain>
    </source>
</reference>
<name>A0ACB8E6H8_9SAUR</name>
<organism evidence="1 2">
    <name type="scientific">Sphaerodactylus townsendi</name>
    <dbReference type="NCBI Taxonomy" id="933632"/>
    <lineage>
        <taxon>Eukaryota</taxon>
        <taxon>Metazoa</taxon>
        <taxon>Chordata</taxon>
        <taxon>Craniata</taxon>
        <taxon>Vertebrata</taxon>
        <taxon>Euteleostomi</taxon>
        <taxon>Lepidosauria</taxon>
        <taxon>Squamata</taxon>
        <taxon>Bifurcata</taxon>
        <taxon>Gekkota</taxon>
        <taxon>Sphaerodactylidae</taxon>
        <taxon>Sphaerodactylus</taxon>
    </lineage>
</organism>
<protein>
    <submittedName>
        <fullName evidence="1">Uncharacterized protein</fullName>
    </submittedName>
</protein>
<dbReference type="Proteomes" id="UP000827872">
    <property type="component" value="Linkage Group LG10"/>
</dbReference>
<sequence>MAMTSRRTMLLRSLRSIIGRGRARVLPQEFKEVVRQAAAAAGPSQAPKDPRATVVHHLRGSRKQQPLVFVRAVIRLSREQRGQKTLHLACRKDEVAAEIRDILVGDFFHPTAALVLGMKAVTCLSHFQPQLNPSIEDSIVAWATQEVMTWAPSQEDPEDQHLAHWMQSGQAGVRRKAVSLSSALLHFALHLPSFKNDAEPLLGSLVAQLAVCLADPERDIWRRVREAVSWLHRLLLRQRGLSGKGAPLLWHLGRGHPWRSRCYDLIRVGEVLGPHLTPAQEATYLRTSWEQVRCLDQEWVRVGGLFLLYSLLGQAYTIIEAEEEEEGFKAHVAETIYRLWQGEDIPEELHHI</sequence>
<evidence type="ECO:0000313" key="2">
    <source>
        <dbReference type="Proteomes" id="UP000827872"/>
    </source>
</evidence>